<dbReference type="AlphaFoldDB" id="A0A0H2X2D6"/>
<dbReference type="DNASU" id="1002307"/>
<proteinExistence type="predicted"/>
<protein>
    <recommendedName>
        <fullName evidence="1">KTSC domain-containing protein</fullName>
    </recommendedName>
</protein>
<dbReference type="SMR" id="A0A0H2X2D6"/>
<dbReference type="HOGENOM" id="CLU_174765_2_0_6"/>
<dbReference type="EMBL" id="CP000050">
    <property type="protein sequence ID" value="AAY47221.1"/>
    <property type="molecule type" value="Genomic_DNA"/>
</dbReference>
<gene>
    <name evidence="2" type="ordered locus">XC_0130</name>
</gene>
<evidence type="ECO:0000259" key="1">
    <source>
        <dbReference type="Pfam" id="PF13619"/>
    </source>
</evidence>
<accession>A0A0H2X2D6</accession>
<evidence type="ECO:0000313" key="2">
    <source>
        <dbReference type="EMBL" id="AAY47221.1"/>
    </source>
</evidence>
<dbReference type="InterPro" id="IPR025309">
    <property type="entry name" value="KTSC_dom"/>
</dbReference>
<feature type="domain" description="KTSC" evidence="1">
    <location>
        <begin position="26"/>
        <end position="83"/>
    </location>
</feature>
<dbReference type="Pfam" id="PF13619">
    <property type="entry name" value="KTSC"/>
    <property type="match status" value="1"/>
</dbReference>
<name>A0A0H2X2D6_XANC8</name>
<dbReference type="KEGG" id="xcb:XC_0130"/>
<organism evidence="2 3">
    <name type="scientific">Xanthomonas campestris pv. campestris (strain 8004)</name>
    <dbReference type="NCBI Taxonomy" id="314565"/>
    <lineage>
        <taxon>Bacteria</taxon>
        <taxon>Pseudomonadati</taxon>
        <taxon>Pseudomonadota</taxon>
        <taxon>Gammaproteobacteria</taxon>
        <taxon>Lysobacterales</taxon>
        <taxon>Lysobacteraceae</taxon>
        <taxon>Xanthomonas</taxon>
    </lineage>
</organism>
<evidence type="ECO:0000313" key="3">
    <source>
        <dbReference type="Proteomes" id="UP000000420"/>
    </source>
</evidence>
<dbReference type="Proteomes" id="UP000000420">
    <property type="component" value="Chromosome"/>
</dbReference>
<sequence length="85" mass="9689">MMQAEATMWCDLIQTLGKSMDMIRVTSSAISAIGYDPASMRMKIQFVQGHTYDFCGVPSHVFQGLRDAGSQGRYYNDHIRDRYQC</sequence>
<reference evidence="2 3" key="1">
    <citation type="journal article" date="2005" name="Genome Res.">
        <title>Comparative and functional genomic analyses of the pathogenicity of phytopathogen Xanthomonas campestris pv. campestris.</title>
        <authorList>
            <person name="Qian W."/>
            <person name="Jia Y."/>
            <person name="Ren S.X."/>
            <person name="He Y.Q."/>
            <person name="Feng J.X."/>
            <person name="Lu L.F."/>
            <person name="Sun Q."/>
            <person name="Ying G."/>
            <person name="Tang D.J."/>
            <person name="Tang H."/>
            <person name="Wu W."/>
            <person name="Hao P."/>
            <person name="Wang L."/>
            <person name="Jiang B.L."/>
            <person name="Zeng S."/>
            <person name="Gu W.Y."/>
            <person name="Lu G."/>
            <person name="Rong L."/>
            <person name="Tian Y."/>
            <person name="Yao Z."/>
            <person name="Fu G."/>
            <person name="Chen B."/>
            <person name="Fang R."/>
            <person name="Qiang B."/>
            <person name="Chen Z."/>
            <person name="Zhao G.P."/>
            <person name="Tang J.L."/>
            <person name="He C."/>
        </authorList>
    </citation>
    <scope>NUCLEOTIDE SEQUENCE [LARGE SCALE GENOMIC DNA]</scope>
    <source>
        <strain evidence="2 3">8004</strain>
    </source>
</reference>